<protein>
    <submittedName>
        <fullName evidence="1">Uncharacterized protein</fullName>
    </submittedName>
</protein>
<name>A0A5J4TF48_9EUKA</name>
<dbReference type="Proteomes" id="UP000324800">
    <property type="component" value="Unassembled WGS sequence"/>
</dbReference>
<accession>A0A5J4TF48</accession>
<sequence>MELTDSVFIEPSCYSNMIYLKRTLGTIEDYAFSTKVFGLRVDKGTSLLNKISFIEAEISEGDYYDGSLLLLQFTGNSNVDIKEAIVIRKSEDDQMYFSNNENQKKKKKEK</sequence>
<reference evidence="1 2" key="1">
    <citation type="submission" date="2019-03" db="EMBL/GenBank/DDBJ databases">
        <title>Single cell metagenomics reveals metabolic interactions within the superorganism composed of flagellate Streblomastix strix and complex community of Bacteroidetes bacteria on its surface.</title>
        <authorList>
            <person name="Treitli S.C."/>
            <person name="Kolisko M."/>
            <person name="Husnik F."/>
            <person name="Keeling P."/>
            <person name="Hampl V."/>
        </authorList>
    </citation>
    <scope>NUCLEOTIDE SEQUENCE [LARGE SCALE GENOMIC DNA]</scope>
    <source>
        <strain evidence="1">ST1C</strain>
    </source>
</reference>
<gene>
    <name evidence="1" type="ORF">EZS28_047696</name>
</gene>
<comment type="caution">
    <text evidence="1">The sequence shown here is derived from an EMBL/GenBank/DDBJ whole genome shotgun (WGS) entry which is preliminary data.</text>
</comment>
<dbReference type="EMBL" id="SNRW01032433">
    <property type="protein sequence ID" value="KAA6356777.1"/>
    <property type="molecule type" value="Genomic_DNA"/>
</dbReference>
<organism evidence="1 2">
    <name type="scientific">Streblomastix strix</name>
    <dbReference type="NCBI Taxonomy" id="222440"/>
    <lineage>
        <taxon>Eukaryota</taxon>
        <taxon>Metamonada</taxon>
        <taxon>Preaxostyla</taxon>
        <taxon>Oxymonadida</taxon>
        <taxon>Streblomastigidae</taxon>
        <taxon>Streblomastix</taxon>
    </lineage>
</organism>
<dbReference type="AlphaFoldDB" id="A0A5J4TF48"/>
<evidence type="ECO:0000313" key="2">
    <source>
        <dbReference type="Proteomes" id="UP000324800"/>
    </source>
</evidence>
<proteinExistence type="predicted"/>
<evidence type="ECO:0000313" key="1">
    <source>
        <dbReference type="EMBL" id="KAA6356777.1"/>
    </source>
</evidence>